<dbReference type="AlphaFoldDB" id="V9XNJ0"/>
<dbReference type="KEGG" id="rpy:Y013_23885"/>
<protein>
    <submittedName>
        <fullName evidence="1">Uncharacterized protein</fullName>
    </submittedName>
</protein>
<dbReference type="HOGENOM" id="CLU_3275864_0_0_11"/>
<name>V9XNJ0_9NOCA</name>
<evidence type="ECO:0000313" key="2">
    <source>
        <dbReference type="Proteomes" id="UP000018781"/>
    </source>
</evidence>
<sequence length="41" mass="4624">MTRYRVIFLLDSRAPSMGSIDDRRVGWSVVIKLVLTTGQSV</sequence>
<dbReference type="Proteomes" id="UP000018781">
    <property type="component" value="Chromosome"/>
</dbReference>
<proteinExistence type="predicted"/>
<evidence type="ECO:0000313" key="1">
    <source>
        <dbReference type="EMBL" id="AHD23973.1"/>
    </source>
</evidence>
<gene>
    <name evidence="1" type="ORF">Y013_23885</name>
</gene>
<dbReference type="EMBL" id="CP006996">
    <property type="protein sequence ID" value="AHD23973.1"/>
    <property type="molecule type" value="Genomic_DNA"/>
</dbReference>
<accession>V9XNJ0</accession>
<reference evidence="1 2" key="1">
    <citation type="journal article" date="2014" name="Genome Announc.">
        <title>Complete Genome of Rhodococcus pyridinivorans SB3094, a Methyl-Ethyl-Ketone-Degrading Bacterium Used for Bioaugmentation.</title>
        <authorList>
            <person name="Dueholm M.S."/>
            <person name="Albertsen M."/>
            <person name="D'Imperio S."/>
            <person name="Tale V.P."/>
            <person name="Lewis D."/>
            <person name="Nielsen P.H."/>
            <person name="Nielsen J.L."/>
        </authorList>
    </citation>
    <scope>NUCLEOTIDE SEQUENCE [LARGE SCALE GENOMIC DNA]</scope>
    <source>
        <strain evidence="1 2">SB3094</strain>
    </source>
</reference>
<organism evidence="1 2">
    <name type="scientific">Rhodococcus pyridinivorans SB3094</name>
    <dbReference type="NCBI Taxonomy" id="1435356"/>
    <lineage>
        <taxon>Bacteria</taxon>
        <taxon>Bacillati</taxon>
        <taxon>Actinomycetota</taxon>
        <taxon>Actinomycetes</taxon>
        <taxon>Mycobacteriales</taxon>
        <taxon>Nocardiaceae</taxon>
        <taxon>Rhodococcus</taxon>
    </lineage>
</organism>